<comment type="caution">
    <text evidence="6">Lacks conserved residue(s) required for the propagation of feature annotation.</text>
</comment>
<dbReference type="HAMAP" id="MF_01216">
    <property type="entry name" value="Azoreductase_type1"/>
    <property type="match status" value="1"/>
</dbReference>
<organism evidence="8 9">
    <name type="scientific">Pseudomonas protegens (strain DSM 19095 / LMG 27888 / CFBP 6595 / CHA0)</name>
    <dbReference type="NCBI Taxonomy" id="1124983"/>
    <lineage>
        <taxon>Bacteria</taxon>
        <taxon>Pseudomonadati</taxon>
        <taxon>Pseudomonadota</taxon>
        <taxon>Gammaproteobacteria</taxon>
        <taxon>Pseudomonadales</taxon>
        <taxon>Pseudomonadaceae</taxon>
        <taxon>Pseudomonas</taxon>
    </lineage>
</organism>
<comment type="function">
    <text evidence="6">Also exhibits azoreductase activity. Catalyzes the reductive cleavage of the azo bond in aromatic azo compounds to the corresponding amines.</text>
</comment>
<keyword evidence="1 6" id="KW-0285">Flavoprotein</keyword>
<reference evidence="9" key="1">
    <citation type="journal article" date="2014" name="Genome Announc.">
        <title>Full-genome sequence of the plant growth-promoting bacterium Pseudomonas protegens CHA0.</title>
        <authorList>
            <person name="Jousset A."/>
            <person name="Schuldes J."/>
            <person name="Keel C."/>
            <person name="Maurhofer M."/>
            <person name="Daniel R."/>
            <person name="Scheu S."/>
            <person name="Thuermer A."/>
        </authorList>
    </citation>
    <scope>NUCLEOTIDE SEQUENCE [LARGE SCALE GENOMIC DNA]</scope>
    <source>
        <strain evidence="9">DSM 19095 / LMG 27888 / CFBP 6595 / CHA0</strain>
    </source>
</reference>
<dbReference type="EC" id="1.6.5.-" evidence="6"/>
<evidence type="ECO:0000256" key="3">
    <source>
        <dbReference type="ARBA" id="ARBA00023002"/>
    </source>
</evidence>
<proteinExistence type="inferred from homology"/>
<sequence length="227" mass="25280">MTVIPTPRDSSMTRLLHIQCSPRLRRSASLEIAHSFIQSYRQQRPDTGVTTLDLWSLDLPELDQTAMDAKYAQLAGQPLGNAEQRAWARLQALAEPLHQADLLVLSIPLWNFSIPYKLKHFIDLVSHQGILFSFDPENGLQGLLRNKTAVAAYARGLDFSSCSSTPAPAFDFQKPYIEAWLNFIGIANQHSLIVEKTILGPDIDQASRQAAAEQAQALAQQLAARQY</sequence>
<evidence type="ECO:0000256" key="2">
    <source>
        <dbReference type="ARBA" id="ARBA00022643"/>
    </source>
</evidence>
<feature type="binding site" evidence="6">
    <location>
        <position position="21"/>
    </location>
    <ligand>
        <name>FMN</name>
        <dbReference type="ChEBI" id="CHEBI:58210"/>
    </ligand>
</feature>
<dbReference type="KEGG" id="pprc:PFLCHA0_c20820"/>
<evidence type="ECO:0000259" key="7">
    <source>
        <dbReference type="Pfam" id="PF02525"/>
    </source>
</evidence>
<evidence type="ECO:0000256" key="6">
    <source>
        <dbReference type="HAMAP-Rule" id="MF_01216"/>
    </source>
</evidence>
<dbReference type="SUPFAM" id="SSF52218">
    <property type="entry name" value="Flavoproteins"/>
    <property type="match status" value="1"/>
</dbReference>
<dbReference type="GO" id="GO:0009055">
    <property type="term" value="F:electron transfer activity"/>
    <property type="evidence" value="ECO:0007669"/>
    <property type="project" value="UniProtKB-UniRule"/>
</dbReference>
<dbReference type="InterPro" id="IPR050104">
    <property type="entry name" value="FMN-dep_NADH:Q_OxRdtase_AzoR1"/>
</dbReference>
<evidence type="ECO:0000313" key="8">
    <source>
        <dbReference type="EMBL" id="AGL83863.1"/>
    </source>
</evidence>
<comment type="catalytic activity">
    <reaction evidence="5">
        <text>N,N-dimethyl-1,4-phenylenediamine + anthranilate + 2 NAD(+) = 2-(4-dimethylaminophenyl)diazenylbenzoate + 2 NADH + 2 H(+)</text>
        <dbReference type="Rhea" id="RHEA:55872"/>
        <dbReference type="ChEBI" id="CHEBI:15378"/>
        <dbReference type="ChEBI" id="CHEBI:15783"/>
        <dbReference type="ChEBI" id="CHEBI:16567"/>
        <dbReference type="ChEBI" id="CHEBI:57540"/>
        <dbReference type="ChEBI" id="CHEBI:57945"/>
        <dbReference type="ChEBI" id="CHEBI:71579"/>
        <dbReference type="EC" id="1.7.1.17"/>
    </reaction>
    <physiologicalReaction direction="right-to-left" evidence="5">
        <dbReference type="Rhea" id="RHEA:55874"/>
    </physiologicalReaction>
</comment>
<name>A0A2C9EJL9_PSEPH</name>
<comment type="similarity">
    <text evidence="6">Belongs to the azoreductase type 1 family.</text>
</comment>
<gene>
    <name evidence="8" type="primary">azoR3</name>
    <name evidence="6" type="synonym">azoR</name>
    <name evidence="8" type="ORF">PFLCHA0_c20820</name>
</gene>
<dbReference type="AlphaFoldDB" id="A0A2C9EJL9"/>
<keyword evidence="2 6" id="KW-0288">FMN</keyword>
<accession>A0A2C9EJL9</accession>
<dbReference type="Gene3D" id="3.40.50.360">
    <property type="match status" value="1"/>
</dbReference>
<dbReference type="EMBL" id="CP003190">
    <property type="protein sequence ID" value="AGL83863.1"/>
    <property type="molecule type" value="Genomic_DNA"/>
</dbReference>
<dbReference type="HOGENOM" id="CLU_088964_1_0_6"/>
<feature type="domain" description="Flavodoxin-like fold" evidence="7">
    <location>
        <begin position="14"/>
        <end position="217"/>
    </location>
</feature>
<dbReference type="eggNOG" id="COG1182">
    <property type="taxonomic scope" value="Bacteria"/>
</dbReference>
<comment type="subunit">
    <text evidence="6">Homodimer.</text>
</comment>
<comment type="cofactor">
    <cofactor evidence="6">
        <name>FMN</name>
        <dbReference type="ChEBI" id="CHEBI:58210"/>
    </cofactor>
    <text evidence="6">Binds 1 FMN per subunit.</text>
</comment>
<dbReference type="GO" id="GO:0016655">
    <property type="term" value="F:oxidoreductase activity, acting on NAD(P)H, quinone or similar compound as acceptor"/>
    <property type="evidence" value="ECO:0007669"/>
    <property type="project" value="InterPro"/>
</dbReference>
<dbReference type="InterPro" id="IPR003680">
    <property type="entry name" value="Flavodoxin_fold"/>
</dbReference>
<dbReference type="GO" id="GO:0010181">
    <property type="term" value="F:FMN binding"/>
    <property type="evidence" value="ECO:0007669"/>
    <property type="project" value="UniProtKB-UniRule"/>
</dbReference>
<evidence type="ECO:0000256" key="1">
    <source>
        <dbReference type="ARBA" id="ARBA00022630"/>
    </source>
</evidence>
<dbReference type="GO" id="GO:0016652">
    <property type="term" value="F:oxidoreductase activity, acting on NAD(P)H as acceptor"/>
    <property type="evidence" value="ECO:0007669"/>
    <property type="project" value="UniProtKB-UniRule"/>
</dbReference>
<dbReference type="InterPro" id="IPR023048">
    <property type="entry name" value="NADH:quinone_OxRdtase_FMN_depd"/>
</dbReference>
<keyword evidence="3 6" id="KW-0560">Oxidoreductase</keyword>
<evidence type="ECO:0000313" key="9">
    <source>
        <dbReference type="Proteomes" id="UP000013940"/>
    </source>
</evidence>
<feature type="binding site" evidence="6">
    <location>
        <begin position="27"/>
        <end position="29"/>
    </location>
    <ligand>
        <name>FMN</name>
        <dbReference type="ChEBI" id="CHEBI:58210"/>
    </ligand>
</feature>
<dbReference type="InterPro" id="IPR029039">
    <property type="entry name" value="Flavoprotein-like_sf"/>
</dbReference>
<evidence type="ECO:0000256" key="5">
    <source>
        <dbReference type="ARBA" id="ARBA00048542"/>
    </source>
</evidence>
<dbReference type="PANTHER" id="PTHR43741">
    <property type="entry name" value="FMN-DEPENDENT NADH-AZOREDUCTASE 1"/>
    <property type="match status" value="1"/>
</dbReference>
<dbReference type="Proteomes" id="UP000013940">
    <property type="component" value="Chromosome"/>
</dbReference>
<comment type="function">
    <text evidence="6">Quinone reductase that provides resistance to thiol-specific stress caused by electrophilic quinones.</text>
</comment>
<keyword evidence="4 6" id="KW-0520">NAD</keyword>
<dbReference type="Pfam" id="PF02525">
    <property type="entry name" value="Flavodoxin_2"/>
    <property type="match status" value="1"/>
</dbReference>
<protein>
    <recommendedName>
        <fullName evidence="6">FMN dependent NADH:quinone oxidoreductase</fullName>
        <ecNumber evidence="6">1.6.5.-</ecNumber>
    </recommendedName>
    <alternativeName>
        <fullName evidence="6">Azo-dye reductase</fullName>
    </alternativeName>
    <alternativeName>
        <fullName evidence="6">FMN-dependent NADH-azo compound oxidoreductase</fullName>
    </alternativeName>
    <alternativeName>
        <fullName evidence="6">FMN-dependent NADH-azoreductase</fullName>
        <ecNumber evidence="6">1.7.1.17</ecNumber>
    </alternativeName>
</protein>
<dbReference type="EC" id="1.7.1.17" evidence="6"/>
<evidence type="ECO:0000256" key="4">
    <source>
        <dbReference type="ARBA" id="ARBA00023027"/>
    </source>
</evidence>
<comment type="catalytic activity">
    <reaction evidence="6">
        <text>2 a quinone + NADH + H(+) = 2 a 1,4-benzosemiquinone + NAD(+)</text>
        <dbReference type="Rhea" id="RHEA:65952"/>
        <dbReference type="ChEBI" id="CHEBI:15378"/>
        <dbReference type="ChEBI" id="CHEBI:57540"/>
        <dbReference type="ChEBI" id="CHEBI:57945"/>
        <dbReference type="ChEBI" id="CHEBI:132124"/>
        <dbReference type="ChEBI" id="CHEBI:134225"/>
    </reaction>
</comment>
<dbReference type="PANTHER" id="PTHR43741:SF4">
    <property type="entry name" value="FMN-DEPENDENT NADH:QUINONE OXIDOREDUCTASE"/>
    <property type="match status" value="1"/>
</dbReference>